<reference evidence="2 3" key="1">
    <citation type="submission" date="2011-08" db="EMBL/GenBank/DDBJ databases">
        <title>The Genome Sequence of Plasmodium vivax India VII.</title>
        <authorList>
            <consortium name="The Broad Institute Genome Sequencing Platform"/>
            <consortium name="The Broad Institute Genome Sequencing Center for Infectious Disease"/>
            <person name="Neafsey D."/>
            <person name="Carlton J."/>
            <person name="Barnwell J."/>
            <person name="Collins W."/>
            <person name="Escalante A."/>
            <person name="Mullikin J."/>
            <person name="Saul A."/>
            <person name="Guigo R."/>
            <person name="Camara F."/>
            <person name="Young S.K."/>
            <person name="Zeng Q."/>
            <person name="Gargeya S."/>
            <person name="Fitzgerald M."/>
            <person name="Haas B."/>
            <person name="Abouelleil A."/>
            <person name="Alvarado L."/>
            <person name="Arachchi H.M."/>
            <person name="Berlin A."/>
            <person name="Brown A."/>
            <person name="Chapman S.B."/>
            <person name="Chen Z."/>
            <person name="Dunbar C."/>
            <person name="Freedman E."/>
            <person name="Gearin G."/>
            <person name="Gellesch M."/>
            <person name="Goldberg J."/>
            <person name="Griggs A."/>
            <person name="Gujja S."/>
            <person name="Heiman D."/>
            <person name="Howarth C."/>
            <person name="Larson L."/>
            <person name="Lui A."/>
            <person name="MacDonald P.J.P."/>
            <person name="Montmayeur A."/>
            <person name="Murphy C."/>
            <person name="Neiman D."/>
            <person name="Pearson M."/>
            <person name="Priest M."/>
            <person name="Roberts A."/>
            <person name="Saif S."/>
            <person name="Shea T."/>
            <person name="Shenoy N."/>
            <person name="Sisk P."/>
            <person name="Stolte C."/>
            <person name="Sykes S."/>
            <person name="Wortman J."/>
            <person name="Nusbaum C."/>
            <person name="Birren B."/>
        </authorList>
    </citation>
    <scope>NUCLEOTIDE SEQUENCE [LARGE SCALE GENOMIC DNA]</scope>
    <source>
        <strain evidence="2 3">India VII</strain>
    </source>
</reference>
<dbReference type="Proteomes" id="UP000053562">
    <property type="component" value="Unassembled WGS sequence"/>
</dbReference>
<name>A0A0J9SBN3_PLAVI</name>
<proteinExistence type="predicted"/>
<gene>
    <name evidence="2" type="ORF">PVIIG_01886</name>
</gene>
<keyword evidence="1" id="KW-1133">Transmembrane helix</keyword>
<keyword evidence="1" id="KW-0472">Membrane</keyword>
<dbReference type="AlphaFoldDB" id="A0A0J9SBN3"/>
<accession>A0A0J9SBN3</accession>
<dbReference type="OrthoDB" id="371045at2759"/>
<feature type="transmembrane region" description="Helical" evidence="1">
    <location>
        <begin position="62"/>
        <end position="87"/>
    </location>
</feature>
<sequence length="363" mass="41453">MEGKDRNSTSDANFSKYKNKKIVKTIDDINEFVKTYPRTNRELNTYIIKKDRGSEVSLLKSFVFYIFTQITSILAVCLVIFCIGFLIGNHMSSKSSVVNSVIYNFYSAKDLGAQLYVVRDANPNDGEGGQVHDTLALDLMINFNFDYNNLFMGTLIGKALLYYYPANDIGVRGEEYCYSDGKNGEVAQPMMMSARRQFSKWQQKDEKLLAIFEKENSLIFLNYAMKMKREAQITYINDLLLENLNAFPIGGADVTISPGIMQGINSINALVSINHMISDQALLHHLTNDCKKGRIYVQLHFASNQIKTILFRFQPQTGMFLPFRIPCEIKSHEKSPSNEFRLSVIKNYNVQKTAIKNINFFIN</sequence>
<evidence type="ECO:0000313" key="2">
    <source>
        <dbReference type="EMBL" id="KMZ80106.1"/>
    </source>
</evidence>
<protein>
    <submittedName>
        <fullName evidence="2">Uncharacterized protein</fullName>
    </submittedName>
</protein>
<dbReference type="EMBL" id="KQ234304">
    <property type="protein sequence ID" value="KMZ80106.1"/>
    <property type="molecule type" value="Genomic_DNA"/>
</dbReference>
<keyword evidence="1" id="KW-0812">Transmembrane</keyword>
<evidence type="ECO:0000313" key="3">
    <source>
        <dbReference type="Proteomes" id="UP000053562"/>
    </source>
</evidence>
<organism evidence="2 3">
    <name type="scientific">Plasmodium vivax India VII</name>
    <dbReference type="NCBI Taxonomy" id="1077284"/>
    <lineage>
        <taxon>Eukaryota</taxon>
        <taxon>Sar</taxon>
        <taxon>Alveolata</taxon>
        <taxon>Apicomplexa</taxon>
        <taxon>Aconoidasida</taxon>
        <taxon>Haemosporida</taxon>
        <taxon>Plasmodiidae</taxon>
        <taxon>Plasmodium</taxon>
        <taxon>Plasmodium (Plasmodium)</taxon>
    </lineage>
</organism>
<evidence type="ECO:0000256" key="1">
    <source>
        <dbReference type="SAM" id="Phobius"/>
    </source>
</evidence>